<dbReference type="STRING" id="6689.A0A3R7N582"/>
<evidence type="ECO:0000256" key="1">
    <source>
        <dbReference type="ARBA" id="ARBA00022737"/>
    </source>
</evidence>
<protein>
    <submittedName>
        <fullName evidence="4">Ankyrin motif protein</fullName>
    </submittedName>
</protein>
<dbReference type="PANTHER" id="PTHR24193:SF121">
    <property type="entry name" value="ADA2A-CONTAINING COMPLEX COMPONENT 3, ISOFORM D"/>
    <property type="match status" value="1"/>
</dbReference>
<keyword evidence="1" id="KW-0677">Repeat</keyword>
<dbReference type="Gene3D" id="1.25.40.20">
    <property type="entry name" value="Ankyrin repeat-containing domain"/>
    <property type="match status" value="4"/>
</dbReference>
<evidence type="ECO:0000313" key="4">
    <source>
        <dbReference type="EMBL" id="ROT77598.1"/>
    </source>
</evidence>
<feature type="repeat" description="ANK" evidence="3">
    <location>
        <begin position="125"/>
        <end position="157"/>
    </location>
</feature>
<dbReference type="Pfam" id="PF00023">
    <property type="entry name" value="Ank"/>
    <property type="match status" value="2"/>
</dbReference>
<dbReference type="Pfam" id="PF13637">
    <property type="entry name" value="Ank_4"/>
    <property type="match status" value="1"/>
</dbReference>
<accession>A0A3R7N582</accession>
<name>A0A3R7N582_PENVA</name>
<dbReference type="SUPFAM" id="SSF48403">
    <property type="entry name" value="Ankyrin repeat"/>
    <property type="match status" value="2"/>
</dbReference>
<feature type="repeat" description="ANK" evidence="3">
    <location>
        <begin position="158"/>
        <end position="190"/>
    </location>
</feature>
<feature type="repeat" description="ANK" evidence="3">
    <location>
        <begin position="308"/>
        <end position="340"/>
    </location>
</feature>
<dbReference type="AlphaFoldDB" id="A0A3R7N582"/>
<evidence type="ECO:0000313" key="5">
    <source>
        <dbReference type="Proteomes" id="UP000283509"/>
    </source>
</evidence>
<dbReference type="PROSITE" id="PS50088">
    <property type="entry name" value="ANK_REPEAT"/>
    <property type="match status" value="6"/>
</dbReference>
<keyword evidence="5" id="KW-1185">Reference proteome</keyword>
<gene>
    <name evidence="4" type="ORF">C7M84_003752</name>
</gene>
<dbReference type="GO" id="GO:0005634">
    <property type="term" value="C:nucleus"/>
    <property type="evidence" value="ECO:0007669"/>
    <property type="project" value="TreeGrafter"/>
</dbReference>
<dbReference type="GO" id="GO:0000976">
    <property type="term" value="F:transcription cis-regulatory region binding"/>
    <property type="evidence" value="ECO:0007669"/>
    <property type="project" value="TreeGrafter"/>
</dbReference>
<dbReference type="PANTHER" id="PTHR24193">
    <property type="entry name" value="ANKYRIN REPEAT PROTEIN"/>
    <property type="match status" value="1"/>
</dbReference>
<comment type="caution">
    <text evidence="4">The sequence shown here is derived from an EMBL/GenBank/DDBJ whole genome shotgun (WGS) entry which is preliminary data.</text>
</comment>
<feature type="repeat" description="ANK" evidence="3">
    <location>
        <begin position="557"/>
        <end position="579"/>
    </location>
</feature>
<sequence>MEQWKVPLSVMSARRTLFRRQRSQQLISAVRRGDARAAESLLSTEGLNPDLELPTGDPDNPHGTLLTLAFVRGHYHLVPLLLRAGATNAAGGRQFTPMHWAAKKGAKEALLQLLRAFGINDQGDRRTTPLHLAAQEGHAEIVEALISYGADIDARDSNGRTPLFMAALNSHLGVAEALIRHGANVTALTYLNRTALHQAAQSGSLSVTQMLVRAGLPVTCRDKEDLTPLDLATRNGRSEVADWLRKQSSGEFGGAVGGKVLVEHITKCRVNYNDRGSRIMSWVEDNKTDFLVSNLEKDLVSVYFRDHEGRTPLHVAAECNSEEAARVLLSCGMFPGVLDYEDKMPHHLARSGELRDLLTSALNSEGCRVSTYEEKCQLYKELINHISTSSDVKEVAKMLLRGAPIEPVGEVPTHALQLAISLNRTNIVSLLLAAGASLTAPREGTSPFQVVWRSSDAMVLLKVVVTRAYQMQLKFELRRLQNSPEPDEGAGPLRQVIDHILNTLTFRKPRQACWKVTHDPSTSSLADLMTSAAKHNCTLTMTFLQQEGALAFQCDSRGLTPLHVALQAGHLKLATTLVKYLGGCPYVRDLEYMREVMQPQAMEELEKDLYYQELRKLQDCHEKVRDKREKAQVEEIMKLHSFLYTAYAQGAQPLHLGSWGPDALLLASQRGLPQLSFLLLTVGKVPCDVVVDVPTSSTALHQAAAHGNTKIVALLLGLGANLRLADRYGHTALHLAAMFGHIVTFQYIASVSLHEERCRAGTTPSQICENFKRYLQLHKKDEIPDDSDDEWESNDPGKAMRNILKNVRFSELVDEMNDISVDFGSGEAKEIRDAVIQECEMIADKIRGQNSLFAGEIRLVGSSADGTRLYAPDEFDISLVLNSAPDFHLHVSELNATEMHQTGHRLKLNVQTPHDSFQGCKLIDTFHDLIEKCLSKHSIYDERLSLVPPGLRRTQVGSTMALAWQGTFYPLLLVNVDFVPVVLAPWHPRIRRPYLTTDDHHIYLSNTSDGEWRLSFCEAEVAVLSDLEEEERLVYLACKTLLSRMKAEPWMPYNVKRRYTWWVFRTWHIPLATGFAFKNSFLRQLEIKRKDDVRWAPTELVRWMLGVFEGMCSAVEGREEPLVSAQVRGYFGGDFEKPKMGEGAPEIVRFLQACAYGDSAVSENPSE</sequence>
<organism evidence="4 5">
    <name type="scientific">Penaeus vannamei</name>
    <name type="common">Whiteleg shrimp</name>
    <name type="synonym">Litopenaeus vannamei</name>
    <dbReference type="NCBI Taxonomy" id="6689"/>
    <lineage>
        <taxon>Eukaryota</taxon>
        <taxon>Metazoa</taxon>
        <taxon>Ecdysozoa</taxon>
        <taxon>Arthropoda</taxon>
        <taxon>Crustacea</taxon>
        <taxon>Multicrustacea</taxon>
        <taxon>Malacostraca</taxon>
        <taxon>Eumalacostraca</taxon>
        <taxon>Eucarida</taxon>
        <taxon>Decapoda</taxon>
        <taxon>Dendrobranchiata</taxon>
        <taxon>Penaeoidea</taxon>
        <taxon>Penaeidae</taxon>
        <taxon>Penaeus</taxon>
    </lineage>
</organism>
<dbReference type="InterPro" id="IPR036770">
    <property type="entry name" value="Ankyrin_rpt-contain_sf"/>
</dbReference>
<dbReference type="OrthoDB" id="426293at2759"/>
<dbReference type="GO" id="GO:0045944">
    <property type="term" value="P:positive regulation of transcription by RNA polymerase II"/>
    <property type="evidence" value="ECO:0007669"/>
    <property type="project" value="TreeGrafter"/>
</dbReference>
<dbReference type="InterPro" id="IPR002110">
    <property type="entry name" value="Ankyrin_rpt"/>
</dbReference>
<dbReference type="Gene3D" id="3.30.460.90">
    <property type="match status" value="1"/>
</dbReference>
<dbReference type="PROSITE" id="PS50297">
    <property type="entry name" value="ANK_REP_REGION"/>
    <property type="match status" value="6"/>
</dbReference>
<dbReference type="Proteomes" id="UP000283509">
    <property type="component" value="Unassembled WGS sequence"/>
</dbReference>
<reference evidence="4 5" key="1">
    <citation type="submission" date="2018-04" db="EMBL/GenBank/DDBJ databases">
        <authorList>
            <person name="Zhang X."/>
            <person name="Yuan J."/>
            <person name="Li F."/>
            <person name="Xiang J."/>
        </authorList>
    </citation>
    <scope>NUCLEOTIDE SEQUENCE [LARGE SCALE GENOMIC DNA]</scope>
    <source>
        <tissue evidence="4">Muscle</tissue>
    </source>
</reference>
<evidence type="ECO:0000256" key="3">
    <source>
        <dbReference type="PROSITE-ProRule" id="PRU00023"/>
    </source>
</evidence>
<feature type="repeat" description="ANK" evidence="3">
    <location>
        <begin position="695"/>
        <end position="727"/>
    </location>
</feature>
<dbReference type="SMART" id="SM00248">
    <property type="entry name" value="ANK"/>
    <property type="match status" value="12"/>
</dbReference>
<dbReference type="Pfam" id="PF12796">
    <property type="entry name" value="Ank_2"/>
    <property type="match status" value="3"/>
</dbReference>
<dbReference type="EMBL" id="QCYY01001507">
    <property type="protein sequence ID" value="ROT77598.1"/>
    <property type="molecule type" value="Genomic_DNA"/>
</dbReference>
<proteinExistence type="predicted"/>
<feature type="repeat" description="ANK" evidence="3">
    <location>
        <begin position="191"/>
        <end position="223"/>
    </location>
</feature>
<dbReference type="InterPro" id="IPR050663">
    <property type="entry name" value="Ankyrin-SOCS_Box"/>
</dbReference>
<keyword evidence="2 3" id="KW-0040">ANK repeat</keyword>
<dbReference type="PRINTS" id="PR01415">
    <property type="entry name" value="ANKYRIN"/>
</dbReference>
<reference evidence="4 5" key="2">
    <citation type="submission" date="2019-01" db="EMBL/GenBank/DDBJ databases">
        <title>The decoding of complex shrimp genome reveals the adaptation for benthos swimmer, frequently molting mechanism and breeding impact on genome.</title>
        <authorList>
            <person name="Sun Y."/>
            <person name="Gao Y."/>
            <person name="Yu Y."/>
        </authorList>
    </citation>
    <scope>NUCLEOTIDE SEQUENCE [LARGE SCALE GENOMIC DNA]</scope>
    <source>
        <tissue evidence="4">Muscle</tissue>
    </source>
</reference>
<evidence type="ECO:0000256" key="2">
    <source>
        <dbReference type="ARBA" id="ARBA00023043"/>
    </source>
</evidence>